<dbReference type="STRING" id="579748.TW81_04575"/>
<gene>
    <name evidence="3" type="ORF">TW81_04575</name>
</gene>
<evidence type="ECO:0000259" key="2">
    <source>
        <dbReference type="Pfam" id="PF13511"/>
    </source>
</evidence>
<evidence type="ECO:0000313" key="3">
    <source>
        <dbReference type="EMBL" id="KJY84081.1"/>
    </source>
</evidence>
<feature type="signal peptide" evidence="1">
    <location>
        <begin position="1"/>
        <end position="22"/>
    </location>
</feature>
<feature type="domain" description="DUF4124" evidence="2">
    <location>
        <begin position="18"/>
        <end position="58"/>
    </location>
</feature>
<dbReference type="OrthoDB" id="7062774at2"/>
<dbReference type="InterPro" id="IPR013783">
    <property type="entry name" value="Ig-like_fold"/>
</dbReference>
<keyword evidence="1" id="KW-0732">Signal</keyword>
<proteinExistence type="predicted"/>
<comment type="caution">
    <text evidence="3">The sequence shown here is derived from an EMBL/GenBank/DDBJ whole genome shotgun (WGS) entry which is preliminary data.</text>
</comment>
<dbReference type="Gene3D" id="2.60.40.10">
    <property type="entry name" value="Immunoglobulins"/>
    <property type="match status" value="1"/>
</dbReference>
<name>A0A0F4NPS1_9VIBR</name>
<accession>A0A0F4NPS1</accession>
<dbReference type="RefSeq" id="WP_045954551.1">
    <property type="nucleotide sequence ID" value="NZ_JXXV01000011.1"/>
</dbReference>
<sequence>MNNLCIVLWLITLYVPFSTAQAIYTWQDAEGVRHFSDSEQDTSATEVQLQSIEPTSSLTPNKQIDSSQTQSVEQLSPLTVHIHSPQHGQAIRSNSGQLTISAQLSRDLAKQEMLQLMVDNTAYGPETREPSWPLFNLDRGTHSFTIQVVRDGKLIALSQPITVHLLRATINSVKQ</sequence>
<dbReference type="EMBL" id="JXXV01000011">
    <property type="protein sequence ID" value="KJY84081.1"/>
    <property type="molecule type" value="Genomic_DNA"/>
</dbReference>
<organism evidence="3 4">
    <name type="scientific">Vibrio galatheae</name>
    <dbReference type="NCBI Taxonomy" id="579748"/>
    <lineage>
        <taxon>Bacteria</taxon>
        <taxon>Pseudomonadati</taxon>
        <taxon>Pseudomonadota</taxon>
        <taxon>Gammaproteobacteria</taxon>
        <taxon>Vibrionales</taxon>
        <taxon>Vibrionaceae</taxon>
        <taxon>Vibrio</taxon>
    </lineage>
</organism>
<evidence type="ECO:0000313" key="4">
    <source>
        <dbReference type="Proteomes" id="UP000033673"/>
    </source>
</evidence>
<dbReference type="InterPro" id="IPR025392">
    <property type="entry name" value="DUF4124"/>
</dbReference>
<dbReference type="Pfam" id="PF13511">
    <property type="entry name" value="DUF4124"/>
    <property type="match status" value="1"/>
</dbReference>
<keyword evidence="4" id="KW-1185">Reference proteome</keyword>
<dbReference type="Proteomes" id="UP000033673">
    <property type="component" value="Unassembled WGS sequence"/>
</dbReference>
<feature type="chain" id="PRO_5002473072" description="DUF4124 domain-containing protein" evidence="1">
    <location>
        <begin position="23"/>
        <end position="175"/>
    </location>
</feature>
<dbReference type="PATRIC" id="fig|579748.3.peg.934"/>
<protein>
    <recommendedName>
        <fullName evidence="2">DUF4124 domain-containing protein</fullName>
    </recommendedName>
</protein>
<evidence type="ECO:0000256" key="1">
    <source>
        <dbReference type="SAM" id="SignalP"/>
    </source>
</evidence>
<dbReference type="AlphaFoldDB" id="A0A0F4NPS1"/>
<reference evidence="3 4" key="1">
    <citation type="journal article" date="2015" name="BMC Genomics">
        <title>Genome mining reveals unlocked bioactive potential of marine Gram-negative bacteria.</title>
        <authorList>
            <person name="Machado H."/>
            <person name="Sonnenschein E.C."/>
            <person name="Melchiorsen J."/>
            <person name="Gram L."/>
        </authorList>
    </citation>
    <scope>NUCLEOTIDE SEQUENCE [LARGE SCALE GENOMIC DNA]</scope>
    <source>
        <strain evidence="3 4">S2757</strain>
    </source>
</reference>